<name>A0A6A5BMF8_NAEFO</name>
<sequence>MSSFPSTTQQTHKLEFPTFASIASVSEVSHLAFVRLDRRVLAFDDDPMMMGSHYHSHNSNAELEHPDHECQYLLSSHYDGTICCWQIYGGDSLQSLVRSHFLFQFKTTNDVCEEEEEEGGTSIGVLYFTCDPESGAIYSANTDGTIRQHFPFRALKKYKRNLIQSAQQEGNIQSNSSSFFTMHHSSSTAFSNGDRDHQMMTNHFIQEDQTDFMTISTLDVNDELIVGSMDQTQDLVETTDTSSLTQHAFAEKQIFTQYSNNHQNKQILSKKNILTVSNKIIGAHADAVNHIFFVQEEQCIISTGWDGYVKIWDLLESDQDKTLLLEINLHGCITAMDIKYPLMIVSSQPRNIVLFDLHQPNVPVRSWKSVLKSETQKHCLKLFPDRLGFAYSTVEGRCSISHIDPTFASSNFIFKCHRTAQDVFPPNSIDFNPSYGTFSTTGGDKKVFYWDKDSKQKLYTSETYQRQVGVGVFNDTGTLFAYVVQYDYSKGCYGEDENANADRIGIVIHQPLQEHIKNRGTPHYKSVLAQKHL</sequence>
<accession>A0A6A5BMF8</accession>
<dbReference type="PANTHER" id="PTHR10971">
    <property type="entry name" value="MRNA EXPORT FACTOR AND BUB3"/>
    <property type="match status" value="1"/>
</dbReference>
<comment type="caution">
    <text evidence="4">The sequence shown here is derived from an EMBL/GenBank/DDBJ whole genome shotgun (WGS) entry which is preliminary data.</text>
</comment>
<dbReference type="SMART" id="SM00320">
    <property type="entry name" value="WD40"/>
    <property type="match status" value="3"/>
</dbReference>
<protein>
    <submittedName>
        <fullName evidence="4">Uncharacterized protein</fullName>
    </submittedName>
</protein>
<dbReference type="GeneID" id="68111956"/>
<dbReference type="PROSITE" id="PS50294">
    <property type="entry name" value="WD_REPEATS_REGION"/>
    <property type="match status" value="1"/>
</dbReference>
<proteinExistence type="predicted"/>
<organism evidence="4 5">
    <name type="scientific">Naegleria fowleri</name>
    <name type="common">Brain eating amoeba</name>
    <dbReference type="NCBI Taxonomy" id="5763"/>
    <lineage>
        <taxon>Eukaryota</taxon>
        <taxon>Discoba</taxon>
        <taxon>Heterolobosea</taxon>
        <taxon>Tetramitia</taxon>
        <taxon>Eutetramitia</taxon>
        <taxon>Vahlkampfiidae</taxon>
        <taxon>Naegleria</taxon>
    </lineage>
</organism>
<evidence type="ECO:0000313" key="4">
    <source>
        <dbReference type="EMBL" id="KAF0976062.1"/>
    </source>
</evidence>
<keyword evidence="1 3" id="KW-0853">WD repeat</keyword>
<keyword evidence="2" id="KW-0677">Repeat</keyword>
<dbReference type="RefSeq" id="XP_044560775.1">
    <property type="nucleotide sequence ID" value="XM_044708184.1"/>
</dbReference>
<evidence type="ECO:0000313" key="5">
    <source>
        <dbReference type="Proteomes" id="UP000444721"/>
    </source>
</evidence>
<dbReference type="AlphaFoldDB" id="A0A6A5BMF8"/>
<evidence type="ECO:0000256" key="3">
    <source>
        <dbReference type="PROSITE-ProRule" id="PRU00221"/>
    </source>
</evidence>
<dbReference type="InterPro" id="IPR019775">
    <property type="entry name" value="WD40_repeat_CS"/>
</dbReference>
<dbReference type="OMA" id="IFKCHRT"/>
<dbReference type="PROSITE" id="PS00678">
    <property type="entry name" value="WD_REPEATS_1"/>
    <property type="match status" value="1"/>
</dbReference>
<dbReference type="Pfam" id="PF00400">
    <property type="entry name" value="WD40"/>
    <property type="match status" value="2"/>
</dbReference>
<dbReference type="Gene3D" id="2.130.10.10">
    <property type="entry name" value="YVTN repeat-like/Quinoprotein amine dehydrogenase"/>
    <property type="match status" value="1"/>
</dbReference>
<dbReference type="InterPro" id="IPR001680">
    <property type="entry name" value="WD40_rpt"/>
</dbReference>
<dbReference type="EMBL" id="VFQX01000041">
    <property type="protein sequence ID" value="KAF0976062.1"/>
    <property type="molecule type" value="Genomic_DNA"/>
</dbReference>
<evidence type="ECO:0000256" key="2">
    <source>
        <dbReference type="ARBA" id="ARBA00022737"/>
    </source>
</evidence>
<keyword evidence="5" id="KW-1185">Reference proteome</keyword>
<dbReference type="VEuPathDB" id="AmoebaDB:NF0128230"/>
<dbReference type="Proteomes" id="UP000444721">
    <property type="component" value="Unassembled WGS sequence"/>
</dbReference>
<dbReference type="VEuPathDB" id="AmoebaDB:NfTy_084950"/>
<reference evidence="4 5" key="1">
    <citation type="journal article" date="2019" name="Sci. Rep.">
        <title>Nanopore sequencing improves the draft genome of the human pathogenic amoeba Naegleria fowleri.</title>
        <authorList>
            <person name="Liechti N."/>
            <person name="Schurch N."/>
            <person name="Bruggmann R."/>
            <person name="Wittwer M."/>
        </authorList>
    </citation>
    <scope>NUCLEOTIDE SEQUENCE [LARGE SCALE GENOMIC DNA]</scope>
    <source>
        <strain evidence="4 5">ATCC 30894</strain>
    </source>
</reference>
<dbReference type="PROSITE" id="PS50082">
    <property type="entry name" value="WD_REPEATS_2"/>
    <property type="match status" value="1"/>
</dbReference>
<dbReference type="InterPro" id="IPR036322">
    <property type="entry name" value="WD40_repeat_dom_sf"/>
</dbReference>
<gene>
    <name evidence="4" type="ORF">FDP41_004738</name>
</gene>
<dbReference type="SUPFAM" id="SSF50978">
    <property type="entry name" value="WD40 repeat-like"/>
    <property type="match status" value="1"/>
</dbReference>
<evidence type="ECO:0000256" key="1">
    <source>
        <dbReference type="ARBA" id="ARBA00022574"/>
    </source>
</evidence>
<dbReference type="InterPro" id="IPR015943">
    <property type="entry name" value="WD40/YVTN_repeat-like_dom_sf"/>
</dbReference>
<dbReference type="VEuPathDB" id="AmoebaDB:FDP41_004738"/>
<feature type="repeat" description="WD" evidence="3">
    <location>
        <begin position="281"/>
        <end position="322"/>
    </location>
</feature>
<dbReference type="OrthoDB" id="256303at2759"/>